<comment type="caution">
    <text evidence="6">The sequence shown here is derived from an EMBL/GenBank/DDBJ whole genome shotgun (WGS) entry which is preliminary data.</text>
</comment>
<keyword evidence="3 6" id="KW-0012">Acyltransferase</keyword>
<dbReference type="OrthoDB" id="9796839at2"/>
<evidence type="ECO:0000259" key="5">
    <source>
        <dbReference type="SMART" id="SM00563"/>
    </source>
</evidence>
<dbReference type="PANTHER" id="PTHR10434:SF9">
    <property type="entry name" value="PHOSPHOLIPID_GLYCEROL ACYLTRANSFERASE DOMAIN-CONTAINING PROTEIN"/>
    <property type="match status" value="1"/>
</dbReference>
<evidence type="ECO:0000256" key="3">
    <source>
        <dbReference type="ARBA" id="ARBA00023315"/>
    </source>
</evidence>
<evidence type="ECO:0000256" key="4">
    <source>
        <dbReference type="SAM" id="Phobius"/>
    </source>
</evidence>
<dbReference type="EMBL" id="PQGG01000010">
    <property type="protein sequence ID" value="POP53906.1"/>
    <property type="molecule type" value="Genomic_DNA"/>
</dbReference>
<gene>
    <name evidence="6" type="ORF">C0068_04770</name>
</gene>
<protein>
    <submittedName>
        <fullName evidence="6">Glycerol acyltransferase</fullName>
    </submittedName>
</protein>
<keyword evidence="4" id="KW-0472">Membrane</keyword>
<accession>A0A2S4HIU8</accession>
<evidence type="ECO:0000313" key="7">
    <source>
        <dbReference type="Proteomes" id="UP000237222"/>
    </source>
</evidence>
<dbReference type="RefSeq" id="WP_146047839.1">
    <property type="nucleotide sequence ID" value="NZ_PQGG01000010.1"/>
</dbReference>
<feature type="transmembrane region" description="Helical" evidence="4">
    <location>
        <begin position="44"/>
        <end position="67"/>
    </location>
</feature>
<dbReference type="GO" id="GO:0006654">
    <property type="term" value="P:phosphatidic acid biosynthetic process"/>
    <property type="evidence" value="ECO:0007669"/>
    <property type="project" value="TreeGrafter"/>
</dbReference>
<dbReference type="Pfam" id="PF01553">
    <property type="entry name" value="Acyltransferase"/>
    <property type="match status" value="1"/>
</dbReference>
<keyword evidence="4" id="KW-0812">Transmembrane</keyword>
<reference evidence="6 7" key="1">
    <citation type="submission" date="2018-01" db="EMBL/GenBank/DDBJ databases">
        <authorList>
            <person name="Yu X.-D."/>
        </authorList>
    </citation>
    <scope>NUCLEOTIDE SEQUENCE [LARGE SCALE GENOMIC DNA]</scope>
    <source>
        <strain evidence="6 7">ZX-21</strain>
    </source>
</reference>
<evidence type="ECO:0000313" key="6">
    <source>
        <dbReference type="EMBL" id="POP53906.1"/>
    </source>
</evidence>
<dbReference type="SMART" id="SM00563">
    <property type="entry name" value="PlsC"/>
    <property type="match status" value="1"/>
</dbReference>
<keyword evidence="4" id="KW-1133">Transmembrane helix</keyword>
<evidence type="ECO:0000256" key="2">
    <source>
        <dbReference type="ARBA" id="ARBA00022679"/>
    </source>
</evidence>
<dbReference type="SUPFAM" id="SSF69593">
    <property type="entry name" value="Glycerol-3-phosphate (1)-acyltransferase"/>
    <property type="match status" value="1"/>
</dbReference>
<evidence type="ECO:0000256" key="1">
    <source>
        <dbReference type="ARBA" id="ARBA00005189"/>
    </source>
</evidence>
<dbReference type="Proteomes" id="UP000237222">
    <property type="component" value="Unassembled WGS sequence"/>
</dbReference>
<comment type="pathway">
    <text evidence="1">Lipid metabolism.</text>
</comment>
<proteinExistence type="predicted"/>
<organism evidence="6 7">
    <name type="scientific">Zhongshania marina</name>
    <dbReference type="NCBI Taxonomy" id="2304603"/>
    <lineage>
        <taxon>Bacteria</taxon>
        <taxon>Pseudomonadati</taxon>
        <taxon>Pseudomonadota</taxon>
        <taxon>Gammaproteobacteria</taxon>
        <taxon>Cellvibrionales</taxon>
        <taxon>Spongiibacteraceae</taxon>
        <taxon>Zhongshania</taxon>
    </lineage>
</organism>
<dbReference type="AlphaFoldDB" id="A0A2S4HIU8"/>
<sequence length="204" mass="22669">MSVSQRKTICHYPFLLKLVRGAVGGLFALRGWRFERQQPTARKYVMIVAPHTSNWDFFLMVVIGAALGRQARFMAKDSIFKGLLGRLLRWLGGVAVERGSHHNFVAQMVDLFKETDDMVLIIAPEGTRSKVAEWKGGFYHIAAGAGVPIIAAQLDYAKRTVLLAPEYHPSGDLSSDLPQIQSVYKDVTAKYPEQDSSCCSVPNN</sequence>
<dbReference type="PANTHER" id="PTHR10434">
    <property type="entry name" value="1-ACYL-SN-GLYCEROL-3-PHOSPHATE ACYLTRANSFERASE"/>
    <property type="match status" value="1"/>
</dbReference>
<dbReference type="GO" id="GO:0003841">
    <property type="term" value="F:1-acylglycerol-3-phosphate O-acyltransferase activity"/>
    <property type="evidence" value="ECO:0007669"/>
    <property type="project" value="TreeGrafter"/>
</dbReference>
<name>A0A2S4HIU8_9GAMM</name>
<keyword evidence="2" id="KW-0808">Transferase</keyword>
<dbReference type="InterPro" id="IPR002123">
    <property type="entry name" value="Plipid/glycerol_acylTrfase"/>
</dbReference>
<feature type="domain" description="Phospholipid/glycerol acyltransferase" evidence="5">
    <location>
        <begin position="45"/>
        <end position="157"/>
    </location>
</feature>